<dbReference type="AlphaFoldDB" id="A0AAD0EWU7"/>
<dbReference type="SUPFAM" id="SSF81573">
    <property type="entry name" value="F1F0 ATP synthase subunit B, membrane domain"/>
    <property type="match status" value="1"/>
</dbReference>
<evidence type="ECO:0000313" key="18">
    <source>
        <dbReference type="Proteomes" id="UP000224056"/>
    </source>
</evidence>
<dbReference type="Pfam" id="PF00430">
    <property type="entry name" value="ATP-synt_B"/>
    <property type="match status" value="1"/>
</dbReference>
<dbReference type="Proteomes" id="UP000224056">
    <property type="component" value="Chromosome"/>
</dbReference>
<keyword evidence="10 14" id="KW-0472">Membrane</keyword>
<evidence type="ECO:0000256" key="11">
    <source>
        <dbReference type="ARBA" id="ARBA00023310"/>
    </source>
</evidence>
<keyword evidence="3 14" id="KW-0813">Transport</keyword>
<evidence type="ECO:0000256" key="16">
    <source>
        <dbReference type="SAM" id="Coils"/>
    </source>
</evidence>
<dbReference type="EMBL" id="CP017696">
    <property type="protein sequence ID" value="ATO41842.1"/>
    <property type="molecule type" value="Genomic_DNA"/>
</dbReference>
<keyword evidence="7 14" id="KW-0375">Hydrogen ion transport</keyword>
<evidence type="ECO:0000256" key="13">
    <source>
        <dbReference type="ARBA" id="ARBA00025830"/>
    </source>
</evidence>
<organism evidence="17 18">
    <name type="scientific">Bifidobacterium asteroides DSM 20089</name>
    <dbReference type="NCBI Taxonomy" id="1437594"/>
    <lineage>
        <taxon>Bacteria</taxon>
        <taxon>Bacillati</taxon>
        <taxon>Actinomycetota</taxon>
        <taxon>Actinomycetes</taxon>
        <taxon>Bifidobacteriales</taxon>
        <taxon>Bifidobacteriaceae</taxon>
        <taxon>Bifidobacterium</taxon>
    </lineage>
</organism>
<evidence type="ECO:0000256" key="14">
    <source>
        <dbReference type="HAMAP-Rule" id="MF_01398"/>
    </source>
</evidence>
<protein>
    <recommendedName>
        <fullName evidence="14">ATP synthase subunit b</fullName>
    </recommendedName>
    <alternativeName>
        <fullName evidence="14">ATP synthase F(0) sector subunit b</fullName>
    </alternativeName>
    <alternativeName>
        <fullName evidence="14">ATPase subunit I</fullName>
    </alternativeName>
    <alternativeName>
        <fullName evidence="14">F-type ATPase subunit b</fullName>
        <shortName evidence="14">F-ATPase subunit b</shortName>
    </alternativeName>
</protein>
<dbReference type="GO" id="GO:0046961">
    <property type="term" value="F:proton-transporting ATPase activity, rotational mechanism"/>
    <property type="evidence" value="ECO:0007669"/>
    <property type="project" value="TreeGrafter"/>
</dbReference>
<comment type="similarity">
    <text evidence="2 14 15">Belongs to the ATPase B chain family.</text>
</comment>
<dbReference type="PANTHER" id="PTHR33445">
    <property type="entry name" value="ATP SYNTHASE SUBUNIT B', CHLOROPLASTIC"/>
    <property type="match status" value="1"/>
</dbReference>
<dbReference type="Gene3D" id="1.20.5.620">
    <property type="entry name" value="F1F0 ATP synthase subunit B, membrane domain"/>
    <property type="match status" value="1"/>
</dbReference>
<dbReference type="InterPro" id="IPR005864">
    <property type="entry name" value="ATP_synth_F0_bsu_bac"/>
</dbReference>
<feature type="transmembrane region" description="Helical" evidence="14">
    <location>
        <begin position="20"/>
        <end position="39"/>
    </location>
</feature>
<dbReference type="GO" id="GO:0045259">
    <property type="term" value="C:proton-transporting ATP synthase complex"/>
    <property type="evidence" value="ECO:0007669"/>
    <property type="project" value="UniProtKB-KW"/>
</dbReference>
<dbReference type="HAMAP" id="MF_01398">
    <property type="entry name" value="ATP_synth_b_bprime"/>
    <property type="match status" value="1"/>
</dbReference>
<dbReference type="InterPro" id="IPR028987">
    <property type="entry name" value="ATP_synth_B-like_membr_sf"/>
</dbReference>
<sequence>MYALAAGKGIKLFIPPIYDIFWSLVILVILAVFFYKFFMPKFQAIFDERSSKIEGNIQKAAKAREDADQARKQYQDQLSKARVEASQIRDDARAEASRIVADARTRAETEANQITENAQRSLKSQQQQALVSLKGEVGTLATALAGKILGSQLQDDAVQSSMIDSIIADQGGQSSDKRQAR</sequence>
<dbReference type="GO" id="GO:0005886">
    <property type="term" value="C:plasma membrane"/>
    <property type="evidence" value="ECO:0007669"/>
    <property type="project" value="UniProtKB-SubCell"/>
</dbReference>
<evidence type="ECO:0000256" key="5">
    <source>
        <dbReference type="ARBA" id="ARBA00022547"/>
    </source>
</evidence>
<dbReference type="PANTHER" id="PTHR33445:SF1">
    <property type="entry name" value="ATP SYNTHASE SUBUNIT B"/>
    <property type="match status" value="1"/>
</dbReference>
<comment type="function">
    <text evidence="12 14">F(1)F(0) ATP synthase produces ATP from ADP in the presence of a proton or sodium gradient. F-type ATPases consist of two structural domains, F(1) containing the extramembraneous catalytic core and F(0) containing the membrane proton channel, linked together by a central stalk and a peripheral stalk. During catalysis, ATP synthesis in the catalytic domain of F(1) is coupled via a rotary mechanism of the central stalk subunits to proton translocation.</text>
</comment>
<evidence type="ECO:0000256" key="6">
    <source>
        <dbReference type="ARBA" id="ARBA00022692"/>
    </source>
</evidence>
<evidence type="ECO:0000256" key="12">
    <source>
        <dbReference type="ARBA" id="ARBA00025198"/>
    </source>
</evidence>
<comment type="function">
    <text evidence="14">Component of the F(0) channel, it forms part of the peripheral stalk, linking F(1) to F(0).</text>
</comment>
<evidence type="ECO:0000256" key="1">
    <source>
        <dbReference type="ARBA" id="ARBA00004162"/>
    </source>
</evidence>
<evidence type="ECO:0000256" key="3">
    <source>
        <dbReference type="ARBA" id="ARBA00022448"/>
    </source>
</evidence>
<dbReference type="GeneID" id="93051068"/>
<dbReference type="InterPro" id="IPR002146">
    <property type="entry name" value="ATP_synth_b/b'su_bac/chlpt"/>
</dbReference>
<evidence type="ECO:0000256" key="15">
    <source>
        <dbReference type="RuleBase" id="RU003848"/>
    </source>
</evidence>
<reference evidence="17 18" key="1">
    <citation type="submission" date="2016-10" db="EMBL/GenBank/DDBJ databases">
        <title>The whole genome sequencing and assembly of B. asteroides DSM 20089 strain.</title>
        <authorList>
            <person name="Lee Y.-J."/>
            <person name="Park M.-K."/>
            <person name="Yi H."/>
            <person name="Bahn Y.-S."/>
            <person name="Kim J.F."/>
            <person name="Lee D.-W."/>
        </authorList>
    </citation>
    <scope>NUCLEOTIDE SEQUENCE [LARGE SCALE GENOMIC DNA]</scope>
    <source>
        <strain evidence="17 18">DSM 20089</strain>
    </source>
</reference>
<dbReference type="GO" id="GO:0046933">
    <property type="term" value="F:proton-transporting ATP synthase activity, rotational mechanism"/>
    <property type="evidence" value="ECO:0007669"/>
    <property type="project" value="UniProtKB-UniRule"/>
</dbReference>
<gene>
    <name evidence="14" type="primary">atpF</name>
    <name evidence="17" type="ORF">BA20089_06700</name>
</gene>
<keyword evidence="9 14" id="KW-0406">Ion transport</keyword>
<evidence type="ECO:0000256" key="9">
    <source>
        <dbReference type="ARBA" id="ARBA00023065"/>
    </source>
</evidence>
<dbReference type="InterPro" id="IPR050059">
    <property type="entry name" value="ATP_synthase_B_chain"/>
</dbReference>
<evidence type="ECO:0000256" key="7">
    <source>
        <dbReference type="ARBA" id="ARBA00022781"/>
    </source>
</evidence>
<comment type="subcellular location">
    <subcellularLocation>
        <location evidence="1 14">Cell membrane</location>
        <topology evidence="1 14">Single-pass membrane protein</topology>
    </subcellularLocation>
</comment>
<feature type="coiled-coil region" evidence="16">
    <location>
        <begin position="53"/>
        <end position="91"/>
    </location>
</feature>
<evidence type="ECO:0000256" key="2">
    <source>
        <dbReference type="ARBA" id="ARBA00005513"/>
    </source>
</evidence>
<accession>A0AAD0EWU7</accession>
<dbReference type="RefSeq" id="WP_015022485.1">
    <property type="nucleotide sequence ID" value="NZ_CP017696.1"/>
</dbReference>
<proteinExistence type="inferred from homology"/>
<evidence type="ECO:0000256" key="10">
    <source>
        <dbReference type="ARBA" id="ARBA00023136"/>
    </source>
</evidence>
<keyword evidence="11 14" id="KW-0066">ATP synthesis</keyword>
<keyword evidence="6 14" id="KW-0812">Transmembrane</keyword>
<evidence type="ECO:0000256" key="8">
    <source>
        <dbReference type="ARBA" id="ARBA00022989"/>
    </source>
</evidence>
<dbReference type="NCBIfam" id="NF004412">
    <property type="entry name" value="PRK05759.1-3"/>
    <property type="match status" value="1"/>
</dbReference>
<name>A0AAD0EWU7_9BIFI</name>
<keyword evidence="16" id="KW-0175">Coiled coil</keyword>
<evidence type="ECO:0000313" key="17">
    <source>
        <dbReference type="EMBL" id="ATO41842.1"/>
    </source>
</evidence>
<keyword evidence="4 14" id="KW-1003">Cell membrane</keyword>
<keyword evidence="5 14" id="KW-0138">CF(0)</keyword>
<evidence type="ECO:0000256" key="4">
    <source>
        <dbReference type="ARBA" id="ARBA00022475"/>
    </source>
</evidence>
<keyword evidence="8 14" id="KW-1133">Transmembrane helix</keyword>
<dbReference type="CDD" id="cd06503">
    <property type="entry name" value="ATP-synt_Fo_b"/>
    <property type="match status" value="1"/>
</dbReference>
<comment type="subunit">
    <text evidence="13 14">F-type ATPases have 2 components, F(1) - the catalytic core - and F(0) - the membrane proton channel. F(1) has five subunits: alpha(3), beta(3), gamma(1), delta(1), epsilon(1). F(0) has three main subunits: a(1), b(2) and c(10-14). The alpha and beta chains form an alternating ring which encloses part of the gamma chain. F(1) is attached to F(0) by a central stalk formed by the gamma and epsilon chains, while a peripheral stalk is formed by the delta and b chains.</text>
</comment>
<dbReference type="NCBIfam" id="TIGR01144">
    <property type="entry name" value="ATP_synt_b"/>
    <property type="match status" value="1"/>
</dbReference>